<dbReference type="RefSeq" id="WP_049993717.1">
    <property type="nucleotide sequence ID" value="NZ_CP031310.1"/>
</dbReference>
<feature type="domain" description="C2H2-type" evidence="2">
    <location>
        <begin position="15"/>
        <end position="43"/>
    </location>
</feature>
<dbReference type="InterPro" id="IPR013087">
    <property type="entry name" value="Znf_C2H2_type"/>
</dbReference>
<dbReference type="PROSITE" id="PS50157">
    <property type="entry name" value="ZINC_FINGER_C2H2_2"/>
    <property type="match status" value="1"/>
</dbReference>
<keyword evidence="1" id="KW-1133">Transmembrane helix</keyword>
<dbReference type="EMBL" id="CP031310">
    <property type="protein sequence ID" value="QCC50272.1"/>
    <property type="molecule type" value="Genomic_DNA"/>
</dbReference>
<evidence type="ECO:0000259" key="2">
    <source>
        <dbReference type="PROSITE" id="PS50157"/>
    </source>
</evidence>
<sequence>MTNDRYDVPADAEVHECPFCSRPFADSKSLTLHEGLDHPDQLGDDERVAFERVYDEETDDLRRYQLIAIGAIVLLYFSLLIVYALI</sequence>
<reference evidence="3 4" key="1">
    <citation type="journal article" date="2019" name="Nat. Commun.">
        <title>A new type of DNA phosphorothioation-based antiviral system in archaea.</title>
        <authorList>
            <person name="Xiong L."/>
            <person name="Liu S."/>
            <person name="Chen S."/>
            <person name="Xiao Y."/>
            <person name="Zhu B."/>
            <person name="Gao Y."/>
            <person name="Zhang Y."/>
            <person name="Chen B."/>
            <person name="Luo J."/>
            <person name="Deng Z."/>
            <person name="Chen X."/>
            <person name="Wang L."/>
            <person name="Chen S."/>
        </authorList>
    </citation>
    <scope>NUCLEOTIDE SEQUENCE [LARGE SCALE GENOMIC DNA]</scope>
    <source>
        <strain evidence="3 4">CBA1105</strain>
    </source>
</reference>
<dbReference type="OrthoDB" id="293088at2157"/>
<evidence type="ECO:0000313" key="3">
    <source>
        <dbReference type="EMBL" id="QCC50272.1"/>
    </source>
</evidence>
<dbReference type="GeneID" id="39846808"/>
<organism evidence="3 4">
    <name type="scientific">Halapricum salinum</name>
    <dbReference type="NCBI Taxonomy" id="1457250"/>
    <lineage>
        <taxon>Archaea</taxon>
        <taxon>Methanobacteriati</taxon>
        <taxon>Methanobacteriota</taxon>
        <taxon>Stenosarchaea group</taxon>
        <taxon>Halobacteria</taxon>
        <taxon>Halobacteriales</taxon>
        <taxon>Haloarculaceae</taxon>
        <taxon>Halapricum</taxon>
    </lineage>
</organism>
<keyword evidence="1" id="KW-0472">Membrane</keyword>
<proteinExistence type="predicted"/>
<feature type="transmembrane region" description="Helical" evidence="1">
    <location>
        <begin position="64"/>
        <end position="85"/>
    </location>
</feature>
<dbReference type="Proteomes" id="UP000296706">
    <property type="component" value="Chromosome"/>
</dbReference>
<gene>
    <name evidence="3" type="ORF">DV733_03045</name>
</gene>
<evidence type="ECO:0000313" key="4">
    <source>
        <dbReference type="Proteomes" id="UP000296706"/>
    </source>
</evidence>
<name>A0A4D6HB42_9EURY</name>
<keyword evidence="4" id="KW-1185">Reference proteome</keyword>
<dbReference type="AlphaFoldDB" id="A0A4D6HB42"/>
<dbReference type="KEGG" id="hsn:DV733_03045"/>
<dbReference type="STRING" id="1457250.GCA_000755225_02905"/>
<keyword evidence="1" id="KW-0812">Transmembrane</keyword>
<evidence type="ECO:0000256" key="1">
    <source>
        <dbReference type="SAM" id="Phobius"/>
    </source>
</evidence>
<dbReference type="PROSITE" id="PS00028">
    <property type="entry name" value="ZINC_FINGER_C2H2_1"/>
    <property type="match status" value="1"/>
</dbReference>
<protein>
    <submittedName>
        <fullName evidence="3">C2H2-type zinc finger protein</fullName>
    </submittedName>
</protein>
<accession>A0A4D6HB42</accession>